<feature type="transmembrane region" description="Helical" evidence="1">
    <location>
        <begin position="28"/>
        <end position="54"/>
    </location>
</feature>
<evidence type="ECO:0000313" key="2">
    <source>
        <dbReference type="EMBL" id="UFW91041.1"/>
    </source>
</evidence>
<keyword evidence="3" id="KW-1185">Reference proteome</keyword>
<keyword evidence="1" id="KW-1133">Transmembrane helix</keyword>
<sequence>MTTLPVLFAAAVYGTALGLLPDRVANWWGIFSCLAAFAWTGFWWLLLVGLAAGYRTARRHRD</sequence>
<name>A0ABY3QYD5_9BRAD</name>
<evidence type="ECO:0000256" key="1">
    <source>
        <dbReference type="SAM" id="Phobius"/>
    </source>
</evidence>
<organism evidence="2 3">
    <name type="scientific">Bradyrhizobium barranii</name>
    <dbReference type="NCBI Taxonomy" id="2992140"/>
    <lineage>
        <taxon>Bacteria</taxon>
        <taxon>Pseudomonadati</taxon>
        <taxon>Pseudomonadota</taxon>
        <taxon>Alphaproteobacteria</taxon>
        <taxon>Hyphomicrobiales</taxon>
        <taxon>Nitrobacteraceae</taxon>
        <taxon>Bradyrhizobium</taxon>
    </lineage>
</organism>
<dbReference type="RefSeq" id="WP_231145054.1">
    <property type="nucleotide sequence ID" value="NZ_CP088100.1"/>
</dbReference>
<dbReference type="EMBL" id="CP088100">
    <property type="protein sequence ID" value="UFW91041.1"/>
    <property type="molecule type" value="Genomic_DNA"/>
</dbReference>
<proteinExistence type="predicted"/>
<accession>A0ABY3QYD5</accession>
<dbReference type="Proteomes" id="UP001430990">
    <property type="component" value="Chromosome"/>
</dbReference>
<keyword evidence="1" id="KW-0812">Transmembrane</keyword>
<evidence type="ECO:0000313" key="3">
    <source>
        <dbReference type="Proteomes" id="UP001430990"/>
    </source>
</evidence>
<reference evidence="2" key="1">
    <citation type="submission" date="2021-11" db="EMBL/GenBank/DDBJ databases">
        <title>Australian commercial rhizobial inoculants.</title>
        <authorList>
            <person name="Kohlmeier M.G."/>
            <person name="O'Hara G.W."/>
            <person name="Colombi E."/>
            <person name="Ramsay J.P."/>
            <person name="Terpolilli J."/>
        </authorList>
    </citation>
    <scope>NUCLEOTIDE SEQUENCE</scope>
    <source>
        <strain evidence="2">CC829</strain>
    </source>
</reference>
<gene>
    <name evidence="2" type="ORF">BjapCC829_21880</name>
</gene>
<protein>
    <submittedName>
        <fullName evidence="2">Uncharacterized protein</fullName>
    </submittedName>
</protein>
<keyword evidence="1" id="KW-0472">Membrane</keyword>